<dbReference type="GO" id="GO:0005819">
    <property type="term" value="C:spindle"/>
    <property type="evidence" value="ECO:0007669"/>
    <property type="project" value="TreeGrafter"/>
</dbReference>
<comment type="subcellular location">
    <subcellularLocation>
        <location evidence="2">Cytoplasm</location>
        <location evidence="2">Cytoskeleton</location>
        <location evidence="2">Microtubule organizing center</location>
        <location evidence="2">Spindle pole body</location>
    </subcellularLocation>
</comment>
<keyword evidence="6" id="KW-0963">Cytoplasm</keyword>
<reference evidence="9" key="1">
    <citation type="journal article" date="2020" name="Stud. Mycol.">
        <title>101 Dothideomycetes genomes: a test case for predicting lifestyles and emergence of pathogens.</title>
        <authorList>
            <person name="Haridas S."/>
            <person name="Albert R."/>
            <person name="Binder M."/>
            <person name="Bloem J."/>
            <person name="Labutti K."/>
            <person name="Salamov A."/>
            <person name="Andreopoulos B."/>
            <person name="Baker S."/>
            <person name="Barry K."/>
            <person name="Bills G."/>
            <person name="Bluhm B."/>
            <person name="Cannon C."/>
            <person name="Castanera R."/>
            <person name="Culley D."/>
            <person name="Daum C."/>
            <person name="Ezra D."/>
            <person name="Gonzalez J."/>
            <person name="Henrissat B."/>
            <person name="Kuo A."/>
            <person name="Liang C."/>
            <person name="Lipzen A."/>
            <person name="Lutzoni F."/>
            <person name="Magnuson J."/>
            <person name="Mondo S."/>
            <person name="Nolan M."/>
            <person name="Ohm R."/>
            <person name="Pangilinan J."/>
            <person name="Park H.-J."/>
            <person name="Ramirez L."/>
            <person name="Alfaro M."/>
            <person name="Sun H."/>
            <person name="Tritt A."/>
            <person name="Yoshinaga Y."/>
            <person name="Zwiers L.-H."/>
            <person name="Turgeon B."/>
            <person name="Goodwin S."/>
            <person name="Spatafora J."/>
            <person name="Crous P."/>
            <person name="Grigoriev I."/>
        </authorList>
    </citation>
    <scope>NUCLEOTIDE SEQUENCE</scope>
    <source>
        <strain evidence="9">CBS 115976</strain>
    </source>
</reference>
<protein>
    <recommendedName>
        <fullName evidence="5">Mitotic-spindle organizing protein 1</fullName>
    </recommendedName>
    <alternativeName>
        <fullName evidence="8">Mitotic-spindle organizing protein associated with a ring of gamma-tubulin 1</fullName>
    </alternativeName>
</protein>
<evidence type="ECO:0000256" key="7">
    <source>
        <dbReference type="ARBA" id="ARBA00023212"/>
    </source>
</evidence>
<sequence>MPGQEQDQKKQLAAREALDIIADISSILNTHLSRKQLAACVSLIQRGVNPEALANLIKELRHNYPDEPTSEA</sequence>
<dbReference type="GO" id="GO:0090307">
    <property type="term" value="P:mitotic spindle assembly"/>
    <property type="evidence" value="ECO:0007669"/>
    <property type="project" value="TreeGrafter"/>
</dbReference>
<evidence type="ECO:0000256" key="6">
    <source>
        <dbReference type="ARBA" id="ARBA00022490"/>
    </source>
</evidence>
<dbReference type="GO" id="GO:0051415">
    <property type="term" value="P:microtubule nucleation by interphase microtubule organizing center"/>
    <property type="evidence" value="ECO:0007669"/>
    <property type="project" value="TreeGrafter"/>
</dbReference>
<evidence type="ECO:0000313" key="9">
    <source>
        <dbReference type="EMBL" id="KAF2671857.1"/>
    </source>
</evidence>
<evidence type="ECO:0000256" key="5">
    <source>
        <dbReference type="ARBA" id="ARBA00016992"/>
    </source>
</evidence>
<dbReference type="GO" id="GO:0000931">
    <property type="term" value="C:gamma-tubulin ring complex"/>
    <property type="evidence" value="ECO:0007669"/>
    <property type="project" value="InterPro"/>
</dbReference>
<evidence type="ECO:0000256" key="4">
    <source>
        <dbReference type="ARBA" id="ARBA00011378"/>
    </source>
</evidence>
<dbReference type="AlphaFoldDB" id="A0A6A6UK71"/>
<evidence type="ECO:0000256" key="2">
    <source>
        <dbReference type="ARBA" id="ARBA00004317"/>
    </source>
</evidence>
<comment type="similarity">
    <text evidence="3">Belongs to the MOZART1 family.</text>
</comment>
<comment type="subunit">
    <text evidence="4">Part of the gamma-tubulin complex.</text>
</comment>
<dbReference type="PANTHER" id="PTHR28520">
    <property type="entry name" value="MITOTIC-SPINDLE ORGANIZING PROTEIN 1"/>
    <property type="match status" value="1"/>
</dbReference>
<dbReference type="Pfam" id="PF12554">
    <property type="entry name" value="MOZART1"/>
    <property type="match status" value="1"/>
</dbReference>
<evidence type="ECO:0000256" key="1">
    <source>
        <dbReference type="ARBA" id="ARBA00003060"/>
    </source>
</evidence>
<dbReference type="PANTHER" id="PTHR28520:SF2">
    <property type="entry name" value="MITOTIC-SPINDLE ORGANIZING PROTEIN 1"/>
    <property type="match status" value="1"/>
</dbReference>
<proteinExistence type="inferred from homology"/>
<name>A0A6A6UK71_9PEZI</name>
<gene>
    <name evidence="9" type="ORF">BT63DRAFT_452361</name>
</gene>
<dbReference type="Proteomes" id="UP000799302">
    <property type="component" value="Unassembled WGS sequence"/>
</dbReference>
<evidence type="ECO:0000313" key="10">
    <source>
        <dbReference type="Proteomes" id="UP000799302"/>
    </source>
</evidence>
<evidence type="ECO:0000256" key="8">
    <source>
        <dbReference type="ARBA" id="ARBA00029810"/>
    </source>
</evidence>
<dbReference type="OrthoDB" id="48571at2759"/>
<dbReference type="GO" id="GO:0044732">
    <property type="term" value="C:mitotic spindle pole body"/>
    <property type="evidence" value="ECO:0007669"/>
    <property type="project" value="TreeGrafter"/>
</dbReference>
<dbReference type="EMBL" id="MU004232">
    <property type="protein sequence ID" value="KAF2671857.1"/>
    <property type="molecule type" value="Genomic_DNA"/>
</dbReference>
<dbReference type="InterPro" id="IPR022214">
    <property type="entry name" value="MZT1"/>
</dbReference>
<comment type="function">
    <text evidence="1">Required for gamma-tubulin complex recruitment to the microtubule organizing center (MTOC).</text>
</comment>
<evidence type="ECO:0000256" key="3">
    <source>
        <dbReference type="ARBA" id="ARBA00011015"/>
    </source>
</evidence>
<dbReference type="GO" id="GO:0031021">
    <property type="term" value="C:interphase microtubule organizing center"/>
    <property type="evidence" value="ECO:0007669"/>
    <property type="project" value="TreeGrafter"/>
</dbReference>
<keyword evidence="10" id="KW-1185">Reference proteome</keyword>
<dbReference type="GO" id="GO:0033566">
    <property type="term" value="P:gamma-tubulin complex localization"/>
    <property type="evidence" value="ECO:0007669"/>
    <property type="project" value="InterPro"/>
</dbReference>
<accession>A0A6A6UK71</accession>
<keyword evidence="7" id="KW-0206">Cytoskeleton</keyword>
<organism evidence="9 10">
    <name type="scientific">Microthyrium microscopicum</name>
    <dbReference type="NCBI Taxonomy" id="703497"/>
    <lineage>
        <taxon>Eukaryota</taxon>
        <taxon>Fungi</taxon>
        <taxon>Dikarya</taxon>
        <taxon>Ascomycota</taxon>
        <taxon>Pezizomycotina</taxon>
        <taxon>Dothideomycetes</taxon>
        <taxon>Dothideomycetes incertae sedis</taxon>
        <taxon>Microthyriales</taxon>
        <taxon>Microthyriaceae</taxon>
        <taxon>Microthyrium</taxon>
    </lineage>
</organism>